<reference evidence="2 3" key="1">
    <citation type="submission" date="2018-08" db="EMBL/GenBank/DDBJ databases">
        <title>Genome Lactobacillus garii FI11369.</title>
        <authorList>
            <person name="Diaz M."/>
            <person name="Narbad A."/>
        </authorList>
    </citation>
    <scope>NUCLEOTIDE SEQUENCE [LARGE SCALE GENOMIC DNA]</scope>
    <source>
        <strain evidence="2 3">FI11369</strain>
    </source>
</reference>
<dbReference type="Proteomes" id="UP000283633">
    <property type="component" value="Unassembled WGS sequence"/>
</dbReference>
<keyword evidence="3" id="KW-1185">Reference proteome</keyword>
<gene>
    <name evidence="2" type="ORF">D1831_08450</name>
</gene>
<dbReference type="EMBL" id="QWZQ01000025">
    <property type="protein sequence ID" value="RRK10271.1"/>
    <property type="molecule type" value="Genomic_DNA"/>
</dbReference>
<dbReference type="AlphaFoldDB" id="A0A3R8QQT6"/>
<accession>A0A3R8QQT6</accession>
<sequence length="87" mass="9439">MFLIGPLTRSALADVQAGNYHLTVTSATASGTHTGATPSAGPLSGVLPQMNETQQWWLLLIGLTGLILLTSLTIIWWRNRQLIKEQP</sequence>
<keyword evidence="1" id="KW-0812">Transmembrane</keyword>
<comment type="caution">
    <text evidence="2">The sequence shown here is derived from an EMBL/GenBank/DDBJ whole genome shotgun (WGS) entry which is preliminary data.</text>
</comment>
<evidence type="ECO:0000313" key="2">
    <source>
        <dbReference type="EMBL" id="RRK10271.1"/>
    </source>
</evidence>
<name>A0A3R8QQT6_9LACO</name>
<proteinExistence type="predicted"/>
<feature type="transmembrane region" description="Helical" evidence="1">
    <location>
        <begin position="56"/>
        <end position="77"/>
    </location>
</feature>
<evidence type="ECO:0000313" key="3">
    <source>
        <dbReference type="Proteomes" id="UP000283633"/>
    </source>
</evidence>
<evidence type="ECO:0000256" key="1">
    <source>
        <dbReference type="SAM" id="Phobius"/>
    </source>
</evidence>
<keyword evidence="1" id="KW-1133">Transmembrane helix</keyword>
<keyword evidence="1" id="KW-0472">Membrane</keyword>
<protein>
    <submittedName>
        <fullName evidence="2">Cell surface protein</fullName>
    </submittedName>
</protein>
<organism evidence="2 3">
    <name type="scientific">Lactiplantibacillus garii</name>
    <dbReference type="NCBI Taxonomy" id="2306423"/>
    <lineage>
        <taxon>Bacteria</taxon>
        <taxon>Bacillati</taxon>
        <taxon>Bacillota</taxon>
        <taxon>Bacilli</taxon>
        <taxon>Lactobacillales</taxon>
        <taxon>Lactobacillaceae</taxon>
        <taxon>Lactiplantibacillus</taxon>
    </lineage>
</organism>